<dbReference type="Pfam" id="PF07715">
    <property type="entry name" value="Plug"/>
    <property type="match status" value="1"/>
</dbReference>
<dbReference type="InterPro" id="IPR023997">
    <property type="entry name" value="TonB-dep_OMP_SusC/RagA_CS"/>
</dbReference>
<dbReference type="AlphaFoldDB" id="A0A0S7EGF3"/>
<keyword evidence="6 7" id="KW-0998">Cell outer membrane</keyword>
<dbReference type="InterPro" id="IPR036942">
    <property type="entry name" value="Beta-barrel_TonB_sf"/>
</dbReference>
<evidence type="ECO:0000256" key="1">
    <source>
        <dbReference type="ARBA" id="ARBA00004571"/>
    </source>
</evidence>
<dbReference type="InterPro" id="IPR012910">
    <property type="entry name" value="Plug_dom"/>
</dbReference>
<evidence type="ECO:0000256" key="6">
    <source>
        <dbReference type="ARBA" id="ARBA00023237"/>
    </source>
</evidence>
<dbReference type="EMBL" id="CP013690">
    <property type="protein sequence ID" value="ALU25193.1"/>
    <property type="molecule type" value="Genomic_DNA"/>
</dbReference>
<dbReference type="Pfam" id="PF13715">
    <property type="entry name" value="CarbopepD_reg_2"/>
    <property type="match status" value="1"/>
</dbReference>
<accession>A0A0S7EGF3</accession>
<evidence type="ECO:0000313" key="8">
    <source>
        <dbReference type="EMBL" id="ALU25193.1"/>
    </source>
</evidence>
<dbReference type="InterPro" id="IPR037066">
    <property type="entry name" value="Plug_dom_sf"/>
</dbReference>
<evidence type="ECO:0000313" key="9">
    <source>
        <dbReference type="Proteomes" id="UP000069030"/>
    </source>
</evidence>
<dbReference type="GO" id="GO:0009279">
    <property type="term" value="C:cell outer membrane"/>
    <property type="evidence" value="ECO:0007669"/>
    <property type="project" value="UniProtKB-SubCell"/>
</dbReference>
<dbReference type="KEGG" id="mod:AS202_03035"/>
<keyword evidence="4 7" id="KW-0812">Transmembrane</keyword>
<dbReference type="InterPro" id="IPR023996">
    <property type="entry name" value="TonB-dep_OMP_SusC/RagA"/>
</dbReference>
<dbReference type="PROSITE" id="PS52016">
    <property type="entry name" value="TONB_DEPENDENT_REC_3"/>
    <property type="match status" value="1"/>
</dbReference>
<dbReference type="NCBIfam" id="TIGR04056">
    <property type="entry name" value="OMP_RagA_SusC"/>
    <property type="match status" value="1"/>
</dbReference>
<dbReference type="Gene3D" id="2.170.130.10">
    <property type="entry name" value="TonB-dependent receptor, plug domain"/>
    <property type="match status" value="1"/>
</dbReference>
<organism evidence="8 9">
    <name type="scientific">Myroides odoratimimus</name>
    <dbReference type="NCBI Taxonomy" id="76832"/>
    <lineage>
        <taxon>Bacteria</taxon>
        <taxon>Pseudomonadati</taxon>
        <taxon>Bacteroidota</taxon>
        <taxon>Flavobacteriia</taxon>
        <taxon>Flavobacteriales</taxon>
        <taxon>Flavobacteriaceae</taxon>
        <taxon>Myroides</taxon>
    </lineage>
</organism>
<name>A0A0S7EGF3_9FLAO</name>
<dbReference type="Gene3D" id="2.40.170.20">
    <property type="entry name" value="TonB-dependent receptor, beta-barrel domain"/>
    <property type="match status" value="1"/>
</dbReference>
<dbReference type="InterPro" id="IPR008969">
    <property type="entry name" value="CarboxyPept-like_regulatory"/>
</dbReference>
<evidence type="ECO:0000256" key="5">
    <source>
        <dbReference type="ARBA" id="ARBA00023136"/>
    </source>
</evidence>
<reference evidence="8 9" key="1">
    <citation type="journal article" date="2016" name="J. Zhejiang Univ. Sci. B">
        <title>Antibiotic resistance mechanisms of Myroides sp.</title>
        <authorList>
            <person name="Hu S."/>
            <person name="Yuan S."/>
            <person name="Qu H."/>
            <person name="Jiang T."/>
            <person name="Zhou Y."/>
            <person name="Wang M."/>
            <person name="Ming D."/>
        </authorList>
    </citation>
    <scope>NUCLEOTIDE SEQUENCE [LARGE SCALE GENOMIC DNA]</scope>
    <source>
        <strain evidence="8 9">PR63039</strain>
    </source>
</reference>
<dbReference type="InterPro" id="IPR039426">
    <property type="entry name" value="TonB-dep_rcpt-like"/>
</dbReference>
<keyword evidence="5 7" id="KW-0472">Membrane</keyword>
<dbReference type="Proteomes" id="UP000069030">
    <property type="component" value="Chromosome"/>
</dbReference>
<comment type="subcellular location">
    <subcellularLocation>
        <location evidence="1 7">Cell outer membrane</location>
        <topology evidence="1 7">Multi-pass membrane protein</topology>
    </subcellularLocation>
</comment>
<dbReference type="NCBIfam" id="TIGR04057">
    <property type="entry name" value="SusC_RagA_signa"/>
    <property type="match status" value="1"/>
</dbReference>
<evidence type="ECO:0000256" key="7">
    <source>
        <dbReference type="PROSITE-ProRule" id="PRU01360"/>
    </source>
</evidence>
<comment type="similarity">
    <text evidence="7">Belongs to the TonB-dependent receptor family.</text>
</comment>
<keyword evidence="2 7" id="KW-0813">Transport</keyword>
<evidence type="ECO:0000256" key="2">
    <source>
        <dbReference type="ARBA" id="ARBA00022448"/>
    </source>
</evidence>
<gene>
    <name evidence="8" type="ORF">AS202_03035</name>
</gene>
<evidence type="ECO:0000256" key="4">
    <source>
        <dbReference type="ARBA" id="ARBA00022692"/>
    </source>
</evidence>
<protein>
    <submittedName>
        <fullName evidence="8">SusC/RagA family TonB-linked outer membrane protein</fullName>
    </submittedName>
</protein>
<dbReference type="RefSeq" id="WP_006259625.1">
    <property type="nucleotide sequence ID" value="NZ_BCMQ01000005.1"/>
</dbReference>
<proteinExistence type="inferred from homology"/>
<evidence type="ECO:0000256" key="3">
    <source>
        <dbReference type="ARBA" id="ARBA00022452"/>
    </source>
</evidence>
<dbReference type="SUPFAM" id="SSF56935">
    <property type="entry name" value="Porins"/>
    <property type="match status" value="1"/>
</dbReference>
<keyword evidence="3 7" id="KW-1134">Transmembrane beta strand</keyword>
<dbReference type="Gene3D" id="2.60.40.1120">
    <property type="entry name" value="Carboxypeptidase-like, regulatory domain"/>
    <property type="match status" value="1"/>
</dbReference>
<sequence length="1019" mass="111441">MISKLRWTLALVAGLAVQTSFAQEKTLSGVVSEGGLPLPGVSVVIKGTNEGTQTDLDGNYSLKVKPGDVLVYSFIGMNDKEYKVSTANNYNVSLESEDSVLEEVVVLAYGQVKTKNEVTGNAVAIKGDAVAATPLASADQALQGRVAGLQMSASSGSPGAKQNIRIRGRNSMTATNEPLYVIDGVPMYDGDFSGGNQGSDSPSTSLSLLATINPADIESMTVLKDAGATAVYGARGTNGVILITTKRGKSGATKYNLSARVGFQNNAVRGPKLLSSNQKEELYLDGLYNTFGAANGFTRAEAGAWALTQPKHANAGGYSNWIAAGRPDNDWGEYVKNADAPLTSINFSATGGGERNNFYASMSHDKMESTVIGSDFRRIGASLSFMQKLSDKIEFNTSIKVTNTKQNGISEGGSYFSNPNYIKLVMNPWNPLYNEDGSYYLPPSGYHNVVYTTKHNQNLNDVTRVINSNSISYAITDNLKFTSSMGIDYTLADYSEYRNPIHGDGRTYDGTAAKYVRRNFSYVAQNGLDYRFYLGENHKFDAKVLVEYQKSKRSFLQGTGQIILDGFNSLAAAAANRDAGYDFLDDSNLGYVGILNYNYQNRFLVDVTGRREGSSKFTDRIGYFYSVGGAWNMHMEEWMQNQQTISTLRLRGSYGTNGNSQINPNQYVRRADIVSYDGEAALIPTQIGGPIGWEKQQKMDFGFTLGLFNERITLGAAYFDSKTSDLLYNRSLSKMSGFTSQMMNMGAMNNRGIEVEFNGEVVRSDDFNVSVGFNFGTVRNRITEMPVVDGKELEVYKSYNADVAGHEVGEWYMPTWAGVDPATGQPMWFDKDGNATSDYSKAEHRFQGASALPKYTGGANLHVDYKGFFLDGMFTFAGGHKVYEQYAFKTAGTTSALVSSNASVEMLDRWQKPGDITNVPIVEYTATGGNKSFTSPSTRFLHDGDYIRLRNVTLGYNFNSEFTRALKVDGLSFSVIGTNLWTWVKDKGLKYDPEVDPSGYVSVATPPVKSVVFSVNVKF</sequence>
<dbReference type="SUPFAM" id="SSF49464">
    <property type="entry name" value="Carboxypeptidase regulatory domain-like"/>
    <property type="match status" value="1"/>
</dbReference>